<dbReference type="PANTHER" id="PTHR42748">
    <property type="entry name" value="NITROGEN METABOLITE REPRESSION PROTEIN NMRA FAMILY MEMBER"/>
    <property type="match status" value="1"/>
</dbReference>
<dbReference type="EMBL" id="JAXAVX010000002">
    <property type="protein sequence ID" value="MDX8150974.1"/>
    <property type="molecule type" value="Genomic_DNA"/>
</dbReference>
<dbReference type="InterPro" id="IPR051164">
    <property type="entry name" value="NmrA-like_oxidored"/>
</dbReference>
<name>A0ABU4VGY8_9ACTN</name>
<evidence type="ECO:0000313" key="5">
    <source>
        <dbReference type="Proteomes" id="UP001277761"/>
    </source>
</evidence>
<sequence length="271" mass="28108">MSKPHVLVTGATGSQGGHVARALLAAGHAVSALVRRPESDAAAALAREGATLVVGDLTDVPSLVAALEPVDAAYAVTTPFGDGVDAELAQGRAILAAAREAGLGWLLLASVASAGRADVPHFASKAAIEDELRATELDWTVVAPSYFYENVAGGARDGRLPVPLPGDVPLHQLALADLGAAVAAILARREEHLGARIELAGDAPTPREMAAALGAVHVETPLEEVEARSHDLAAMYRFLRDPGYGIDVAAVRERYPEVGWRSFADWAAARA</sequence>
<dbReference type="CDD" id="cd05251">
    <property type="entry name" value="NmrA_like_SDR_a"/>
    <property type="match status" value="1"/>
</dbReference>
<organism evidence="4 5">
    <name type="scientific">Patulibacter brassicae</name>
    <dbReference type="NCBI Taxonomy" id="1705717"/>
    <lineage>
        <taxon>Bacteria</taxon>
        <taxon>Bacillati</taxon>
        <taxon>Actinomycetota</taxon>
        <taxon>Thermoleophilia</taxon>
        <taxon>Solirubrobacterales</taxon>
        <taxon>Patulibacteraceae</taxon>
        <taxon>Patulibacter</taxon>
    </lineage>
</organism>
<comment type="caution">
    <text evidence="4">The sequence shown here is derived from an EMBL/GenBank/DDBJ whole genome shotgun (WGS) entry which is preliminary data.</text>
</comment>
<evidence type="ECO:0000256" key="1">
    <source>
        <dbReference type="ARBA" id="ARBA00006328"/>
    </source>
</evidence>
<evidence type="ECO:0000313" key="4">
    <source>
        <dbReference type="EMBL" id="MDX8150974.1"/>
    </source>
</evidence>
<dbReference type="InterPro" id="IPR036291">
    <property type="entry name" value="NAD(P)-bd_dom_sf"/>
</dbReference>
<keyword evidence="5" id="KW-1185">Reference proteome</keyword>
<dbReference type="PANTHER" id="PTHR42748:SF7">
    <property type="entry name" value="NMRA LIKE REDOX SENSOR 1-RELATED"/>
    <property type="match status" value="1"/>
</dbReference>
<dbReference type="RefSeq" id="WP_319953127.1">
    <property type="nucleotide sequence ID" value="NZ_JAXAVX010000002.1"/>
</dbReference>
<keyword evidence="2" id="KW-0521">NADP</keyword>
<protein>
    <submittedName>
        <fullName evidence="4">NmrA/HSCARG family protein</fullName>
    </submittedName>
</protein>
<proteinExistence type="inferred from homology"/>
<dbReference type="SUPFAM" id="SSF51735">
    <property type="entry name" value="NAD(P)-binding Rossmann-fold domains"/>
    <property type="match status" value="1"/>
</dbReference>
<feature type="domain" description="NmrA-like" evidence="3">
    <location>
        <begin position="3"/>
        <end position="216"/>
    </location>
</feature>
<dbReference type="Gene3D" id="3.40.50.720">
    <property type="entry name" value="NAD(P)-binding Rossmann-like Domain"/>
    <property type="match status" value="1"/>
</dbReference>
<gene>
    <name evidence="4" type="ORF">SK069_05160</name>
</gene>
<accession>A0ABU4VGY8</accession>
<evidence type="ECO:0000256" key="2">
    <source>
        <dbReference type="ARBA" id="ARBA00022857"/>
    </source>
</evidence>
<comment type="similarity">
    <text evidence="1">Belongs to the NmrA-type oxidoreductase family.</text>
</comment>
<dbReference type="InterPro" id="IPR008030">
    <property type="entry name" value="NmrA-like"/>
</dbReference>
<dbReference type="Pfam" id="PF05368">
    <property type="entry name" value="NmrA"/>
    <property type="match status" value="1"/>
</dbReference>
<reference evidence="4 5" key="1">
    <citation type="submission" date="2023-11" db="EMBL/GenBank/DDBJ databases">
        <authorList>
            <person name="Xu M."/>
            <person name="Jiang T."/>
        </authorList>
    </citation>
    <scope>NUCLEOTIDE SEQUENCE [LARGE SCALE GENOMIC DNA]</scope>
    <source>
        <strain evidence="4 5">SD</strain>
    </source>
</reference>
<dbReference type="Proteomes" id="UP001277761">
    <property type="component" value="Unassembled WGS sequence"/>
</dbReference>
<evidence type="ECO:0000259" key="3">
    <source>
        <dbReference type="Pfam" id="PF05368"/>
    </source>
</evidence>